<dbReference type="EMBL" id="AVQI01000030">
    <property type="protein sequence ID" value="ERK03798.1"/>
    <property type="molecule type" value="Genomic_DNA"/>
</dbReference>
<keyword evidence="4" id="KW-1185">Reference proteome</keyword>
<protein>
    <submittedName>
        <fullName evidence="1">Uncharacterized protein</fullName>
    </submittedName>
</protein>
<dbReference type="RefSeq" id="WP_021330016.1">
    <property type="nucleotide sequence ID" value="NZ_AUZJ01000020.1"/>
</dbReference>
<dbReference type="STRING" id="1125725.HMPREF1325_1211"/>
<evidence type="ECO:0000313" key="1">
    <source>
        <dbReference type="EMBL" id="ERF60955.1"/>
    </source>
</evidence>
<sequence length="161" mass="18471">MNDERKQFFIELEGKTGDAVEELEFVCINADKKTYAALSLTSSRTELWGLLVFCAHGLYFYVSPSENFMSLMFRQMTHGSKPSEQLIDLGRIEALETELPQKKWYSVLFTDVKHRIDASFVFEKKQYYFSMTTLSPASGVQERIQKKLHGKSAVSTYISSP</sequence>
<reference evidence="3 4" key="1">
    <citation type="submission" date="2013-08" db="EMBL/GenBank/DDBJ databases">
        <authorList>
            <person name="Durkin A.S."/>
            <person name="Haft D.R."/>
            <person name="McCorrison J."/>
            <person name="Torralba M."/>
            <person name="Gillis M."/>
            <person name="Haft D.H."/>
            <person name="Methe B."/>
            <person name="Sutton G."/>
            <person name="Nelson K.E."/>
        </authorList>
    </citation>
    <scope>NUCLEOTIDE SEQUENCE [LARGE SCALE GENOMIC DNA]</scope>
    <source>
        <strain evidence="2 4">ATCC 35536</strain>
        <strain evidence="1 3">VPI DR56BR1116</strain>
    </source>
</reference>
<evidence type="ECO:0000313" key="2">
    <source>
        <dbReference type="EMBL" id="ERK03798.1"/>
    </source>
</evidence>
<dbReference type="eggNOG" id="ENOG5032HIW">
    <property type="taxonomic scope" value="Bacteria"/>
</dbReference>
<accession>U1GSL3</accession>
<organism evidence="1 3">
    <name type="scientific">Treponema socranskii subsp. socranskii VPI DR56BR1116 = ATCC 35536</name>
    <dbReference type="NCBI Taxonomy" id="1125725"/>
    <lineage>
        <taxon>Bacteria</taxon>
        <taxon>Pseudomonadati</taxon>
        <taxon>Spirochaetota</taxon>
        <taxon>Spirochaetia</taxon>
        <taxon>Spirochaetales</taxon>
        <taxon>Treponemataceae</taxon>
        <taxon>Treponema</taxon>
    </lineage>
</organism>
<dbReference type="Proteomes" id="UP000016646">
    <property type="component" value="Unassembled WGS sequence"/>
</dbReference>
<gene>
    <name evidence="2" type="ORF">HMPREF0860_1904</name>
    <name evidence="1" type="ORF">HMPREF1325_1211</name>
</gene>
<evidence type="ECO:0000313" key="4">
    <source>
        <dbReference type="Proteomes" id="UP000016646"/>
    </source>
</evidence>
<name>U1GSL3_TRESO</name>
<dbReference type="AlphaFoldDB" id="U1GSL3"/>
<evidence type="ECO:0000313" key="3">
    <source>
        <dbReference type="Proteomes" id="UP000016412"/>
    </source>
</evidence>
<proteinExistence type="predicted"/>
<comment type="caution">
    <text evidence="1">The sequence shown here is derived from an EMBL/GenBank/DDBJ whole genome shotgun (WGS) entry which is preliminary data.</text>
</comment>
<dbReference type="Proteomes" id="UP000016412">
    <property type="component" value="Unassembled WGS sequence"/>
</dbReference>
<dbReference type="PATRIC" id="fig|1125725.3.peg.986"/>
<dbReference type="EMBL" id="AUZJ01000020">
    <property type="protein sequence ID" value="ERF60955.1"/>
    <property type="molecule type" value="Genomic_DNA"/>
</dbReference>